<reference evidence="2 3" key="1">
    <citation type="submission" date="2019-06" db="EMBL/GenBank/DDBJ databases">
        <title>WGS assembly of Gossypium darwinii.</title>
        <authorList>
            <person name="Chen Z.J."/>
            <person name="Sreedasyam A."/>
            <person name="Ando A."/>
            <person name="Song Q."/>
            <person name="De L."/>
            <person name="Hulse-Kemp A."/>
            <person name="Ding M."/>
            <person name="Ye W."/>
            <person name="Kirkbride R."/>
            <person name="Jenkins J."/>
            <person name="Plott C."/>
            <person name="Lovell J."/>
            <person name="Lin Y.-M."/>
            <person name="Vaughn R."/>
            <person name="Liu B."/>
            <person name="Li W."/>
            <person name="Simpson S."/>
            <person name="Scheffler B."/>
            <person name="Saski C."/>
            <person name="Grover C."/>
            <person name="Hu G."/>
            <person name="Conover J."/>
            <person name="Carlson J."/>
            <person name="Shu S."/>
            <person name="Boston L."/>
            <person name="Williams M."/>
            <person name="Peterson D."/>
            <person name="Mcgee K."/>
            <person name="Jones D."/>
            <person name="Wendel J."/>
            <person name="Stelly D."/>
            <person name="Grimwood J."/>
            <person name="Schmutz J."/>
        </authorList>
    </citation>
    <scope>NUCLEOTIDE SEQUENCE [LARGE SCALE GENOMIC DNA]</scope>
    <source>
        <strain evidence="2">1808015.09</strain>
    </source>
</reference>
<evidence type="ECO:0000313" key="2">
    <source>
        <dbReference type="EMBL" id="TYH23028.1"/>
    </source>
</evidence>
<dbReference type="AlphaFoldDB" id="A0A5D2GZ97"/>
<feature type="region of interest" description="Disordered" evidence="1">
    <location>
        <begin position="1"/>
        <end position="47"/>
    </location>
</feature>
<evidence type="ECO:0000313" key="3">
    <source>
        <dbReference type="Proteomes" id="UP000323506"/>
    </source>
</evidence>
<evidence type="ECO:0000256" key="1">
    <source>
        <dbReference type="SAM" id="MobiDB-lite"/>
    </source>
</evidence>
<protein>
    <submittedName>
        <fullName evidence="2">Uncharacterized protein</fullName>
    </submittedName>
</protein>
<keyword evidence="3" id="KW-1185">Reference proteome</keyword>
<name>A0A5D2GZ97_GOSDA</name>
<dbReference type="Proteomes" id="UP000323506">
    <property type="component" value="Chromosome A04"/>
</dbReference>
<proteinExistence type="predicted"/>
<accession>A0A5D2GZ97</accession>
<organism evidence="2 3">
    <name type="scientific">Gossypium darwinii</name>
    <name type="common">Darwin's cotton</name>
    <name type="synonym">Gossypium barbadense var. darwinii</name>
    <dbReference type="NCBI Taxonomy" id="34276"/>
    <lineage>
        <taxon>Eukaryota</taxon>
        <taxon>Viridiplantae</taxon>
        <taxon>Streptophyta</taxon>
        <taxon>Embryophyta</taxon>
        <taxon>Tracheophyta</taxon>
        <taxon>Spermatophyta</taxon>
        <taxon>Magnoliopsida</taxon>
        <taxon>eudicotyledons</taxon>
        <taxon>Gunneridae</taxon>
        <taxon>Pentapetalae</taxon>
        <taxon>rosids</taxon>
        <taxon>malvids</taxon>
        <taxon>Malvales</taxon>
        <taxon>Malvaceae</taxon>
        <taxon>Malvoideae</taxon>
        <taxon>Gossypium</taxon>
    </lineage>
</organism>
<sequence length="113" mass="12267">MLIGDMLPKAERQRLSPPFARPRRTEKKAPTTRSRGGSGSEGQRGRGLPFWCKRCQGGRASGVRRVDGAREARDAGKKLGFLGLPKLALVLGLLGCRKLGLVRLRLGLFVTNG</sequence>
<dbReference type="EMBL" id="CM017691">
    <property type="protein sequence ID" value="TYH23028.1"/>
    <property type="molecule type" value="Genomic_DNA"/>
</dbReference>
<gene>
    <name evidence="2" type="ORF">ES288_A04G177400v1</name>
</gene>